<dbReference type="Pfam" id="PF01590">
    <property type="entry name" value="GAF"/>
    <property type="match status" value="1"/>
</dbReference>
<dbReference type="PROSITE" id="PS50109">
    <property type="entry name" value="HIS_KIN"/>
    <property type="match status" value="1"/>
</dbReference>
<reference evidence="10" key="1">
    <citation type="submission" date="2021-01" db="EMBL/GenBank/DDBJ databases">
        <title>Description of Breznakiella homolactica.</title>
        <authorList>
            <person name="Song Y."/>
            <person name="Brune A."/>
        </authorList>
    </citation>
    <scope>NUCLEOTIDE SEQUENCE</scope>
    <source>
        <strain evidence="10">RmG30</strain>
    </source>
</reference>
<keyword evidence="11" id="KW-1185">Reference proteome</keyword>
<comment type="catalytic activity">
    <reaction evidence="1">
        <text>ATP + protein L-histidine = ADP + protein N-phospho-L-histidine.</text>
        <dbReference type="EC" id="2.7.13.3"/>
    </reaction>
</comment>
<evidence type="ECO:0000259" key="7">
    <source>
        <dbReference type="PROSITE" id="PS50109"/>
    </source>
</evidence>
<dbReference type="SUPFAM" id="SSF55781">
    <property type="entry name" value="GAF domain-like"/>
    <property type="match status" value="1"/>
</dbReference>
<dbReference type="CDD" id="cd00082">
    <property type="entry name" value="HisKA"/>
    <property type="match status" value="1"/>
</dbReference>
<dbReference type="InterPro" id="IPR036890">
    <property type="entry name" value="HATPase_C_sf"/>
</dbReference>
<gene>
    <name evidence="10" type="ORF">JFL75_15175</name>
</gene>
<evidence type="ECO:0000313" key="11">
    <source>
        <dbReference type="Proteomes" id="UP000595917"/>
    </source>
</evidence>
<name>A0A7T7XKU8_9SPIR</name>
<dbReference type="SMART" id="SM00448">
    <property type="entry name" value="REC"/>
    <property type="match status" value="1"/>
</dbReference>
<dbReference type="PANTHER" id="PTHR45339">
    <property type="entry name" value="HYBRID SIGNAL TRANSDUCTION HISTIDINE KINASE J"/>
    <property type="match status" value="1"/>
</dbReference>
<dbReference type="InterPro" id="IPR036097">
    <property type="entry name" value="HisK_dim/P_sf"/>
</dbReference>
<dbReference type="SUPFAM" id="SSF55785">
    <property type="entry name" value="PYP-like sensor domain (PAS domain)"/>
    <property type="match status" value="1"/>
</dbReference>
<protein>
    <recommendedName>
        <fullName evidence="2">histidine kinase</fullName>
        <ecNumber evidence="2">2.7.13.3</ecNumber>
    </recommendedName>
</protein>
<dbReference type="SUPFAM" id="SSF47384">
    <property type="entry name" value="Homodimeric domain of signal transducing histidine kinase"/>
    <property type="match status" value="1"/>
</dbReference>
<dbReference type="SMART" id="SM00388">
    <property type="entry name" value="HisKA"/>
    <property type="match status" value="1"/>
</dbReference>
<dbReference type="FunFam" id="3.30.565.10:FF:000010">
    <property type="entry name" value="Sensor histidine kinase RcsC"/>
    <property type="match status" value="1"/>
</dbReference>
<dbReference type="Gene3D" id="3.30.565.10">
    <property type="entry name" value="Histidine kinase-like ATPase, C-terminal domain"/>
    <property type="match status" value="1"/>
</dbReference>
<evidence type="ECO:0000259" key="8">
    <source>
        <dbReference type="PROSITE" id="PS50110"/>
    </source>
</evidence>
<evidence type="ECO:0000313" key="10">
    <source>
        <dbReference type="EMBL" id="QQO08264.1"/>
    </source>
</evidence>
<dbReference type="Gene3D" id="1.10.287.130">
    <property type="match status" value="1"/>
</dbReference>
<accession>A0A7T7XKU8</accession>
<dbReference type="PROSITE" id="PS50110">
    <property type="entry name" value="RESPONSE_REGULATORY"/>
    <property type="match status" value="1"/>
</dbReference>
<dbReference type="RefSeq" id="WP_215625570.1">
    <property type="nucleotide sequence ID" value="NZ_CP067089.2"/>
</dbReference>
<dbReference type="PRINTS" id="PR00344">
    <property type="entry name" value="BCTRLSENSOR"/>
</dbReference>
<dbReference type="InterPro" id="IPR000014">
    <property type="entry name" value="PAS"/>
</dbReference>
<feature type="domain" description="Histidine kinase" evidence="7">
    <location>
        <begin position="455"/>
        <end position="677"/>
    </location>
</feature>
<evidence type="ECO:0000256" key="6">
    <source>
        <dbReference type="PROSITE-ProRule" id="PRU00169"/>
    </source>
</evidence>
<dbReference type="InterPro" id="IPR011006">
    <property type="entry name" value="CheY-like_superfamily"/>
</dbReference>
<evidence type="ECO:0000256" key="5">
    <source>
        <dbReference type="ARBA" id="ARBA00022777"/>
    </source>
</evidence>
<dbReference type="EMBL" id="CP067089">
    <property type="protein sequence ID" value="QQO08264.1"/>
    <property type="molecule type" value="Genomic_DNA"/>
</dbReference>
<dbReference type="InterPro" id="IPR035965">
    <property type="entry name" value="PAS-like_dom_sf"/>
</dbReference>
<evidence type="ECO:0000259" key="9">
    <source>
        <dbReference type="PROSITE" id="PS50113"/>
    </source>
</evidence>
<dbReference type="Gene3D" id="3.30.450.20">
    <property type="entry name" value="PAS domain"/>
    <property type="match status" value="1"/>
</dbReference>
<evidence type="ECO:0000256" key="4">
    <source>
        <dbReference type="ARBA" id="ARBA00022679"/>
    </source>
</evidence>
<dbReference type="InterPro" id="IPR005467">
    <property type="entry name" value="His_kinase_dom"/>
</dbReference>
<evidence type="ECO:0000256" key="2">
    <source>
        <dbReference type="ARBA" id="ARBA00012438"/>
    </source>
</evidence>
<dbReference type="InterPro" id="IPR029016">
    <property type="entry name" value="GAF-like_dom_sf"/>
</dbReference>
<feature type="domain" description="PAC" evidence="9">
    <location>
        <begin position="387"/>
        <end position="437"/>
    </location>
</feature>
<proteinExistence type="predicted"/>
<dbReference type="PROSITE" id="PS50113">
    <property type="entry name" value="PAC"/>
    <property type="match status" value="1"/>
</dbReference>
<dbReference type="PANTHER" id="PTHR45339:SF3">
    <property type="entry name" value="HISTIDINE KINASE"/>
    <property type="match status" value="1"/>
</dbReference>
<evidence type="ECO:0000256" key="3">
    <source>
        <dbReference type="ARBA" id="ARBA00022553"/>
    </source>
</evidence>
<dbReference type="SUPFAM" id="SSF52172">
    <property type="entry name" value="CheY-like"/>
    <property type="match status" value="1"/>
</dbReference>
<keyword evidence="3 6" id="KW-0597">Phosphoprotein</keyword>
<dbReference type="Pfam" id="PF02518">
    <property type="entry name" value="HATPase_c"/>
    <property type="match status" value="1"/>
</dbReference>
<dbReference type="InterPro" id="IPR003594">
    <property type="entry name" value="HATPase_dom"/>
</dbReference>
<organism evidence="10 11">
    <name type="scientific">Breznakiella homolactica</name>
    <dbReference type="NCBI Taxonomy" id="2798577"/>
    <lineage>
        <taxon>Bacteria</taxon>
        <taxon>Pseudomonadati</taxon>
        <taxon>Spirochaetota</taxon>
        <taxon>Spirochaetia</taxon>
        <taxon>Spirochaetales</taxon>
        <taxon>Breznakiellaceae</taxon>
        <taxon>Breznakiella</taxon>
    </lineage>
</organism>
<dbReference type="InterPro" id="IPR003661">
    <property type="entry name" value="HisK_dim/P_dom"/>
</dbReference>
<dbReference type="CDD" id="cd16922">
    <property type="entry name" value="HATPase_EvgS-ArcB-TorS-like"/>
    <property type="match status" value="1"/>
</dbReference>
<dbReference type="KEGG" id="bhc:JFL75_15175"/>
<dbReference type="Gene3D" id="3.30.450.40">
    <property type="match status" value="1"/>
</dbReference>
<feature type="domain" description="Response regulatory" evidence="8">
    <location>
        <begin position="707"/>
        <end position="829"/>
    </location>
</feature>
<dbReference type="SUPFAM" id="SSF55874">
    <property type="entry name" value="ATPase domain of HSP90 chaperone/DNA topoisomerase II/histidine kinase"/>
    <property type="match status" value="1"/>
</dbReference>
<dbReference type="SMART" id="SM00387">
    <property type="entry name" value="HATPase_c"/>
    <property type="match status" value="1"/>
</dbReference>
<dbReference type="AlphaFoldDB" id="A0A7T7XKU8"/>
<dbReference type="Proteomes" id="UP000595917">
    <property type="component" value="Chromosome"/>
</dbReference>
<dbReference type="GO" id="GO:0000155">
    <property type="term" value="F:phosphorelay sensor kinase activity"/>
    <property type="evidence" value="ECO:0007669"/>
    <property type="project" value="InterPro"/>
</dbReference>
<dbReference type="EC" id="2.7.13.3" evidence="2"/>
<dbReference type="CDD" id="cd17546">
    <property type="entry name" value="REC_hyHK_CKI1_RcsC-like"/>
    <property type="match status" value="1"/>
</dbReference>
<dbReference type="SMART" id="SM00065">
    <property type="entry name" value="GAF"/>
    <property type="match status" value="1"/>
</dbReference>
<dbReference type="InterPro" id="IPR001789">
    <property type="entry name" value="Sig_transdc_resp-reg_receiver"/>
</dbReference>
<dbReference type="InterPro" id="IPR004358">
    <property type="entry name" value="Sig_transdc_His_kin-like_C"/>
</dbReference>
<dbReference type="CDD" id="cd00130">
    <property type="entry name" value="PAS"/>
    <property type="match status" value="1"/>
</dbReference>
<dbReference type="Gene3D" id="3.40.50.2300">
    <property type="match status" value="1"/>
</dbReference>
<dbReference type="InterPro" id="IPR003018">
    <property type="entry name" value="GAF"/>
</dbReference>
<dbReference type="Pfam" id="PF00512">
    <property type="entry name" value="HisKA"/>
    <property type="match status" value="1"/>
</dbReference>
<dbReference type="Pfam" id="PF00072">
    <property type="entry name" value="Response_reg"/>
    <property type="match status" value="1"/>
</dbReference>
<keyword evidence="4" id="KW-0808">Transferase</keyword>
<feature type="modified residue" description="4-aspartylphosphate" evidence="6">
    <location>
        <position position="758"/>
    </location>
</feature>
<sequence length="829" mass="92125">MSTGTVPFQKIIPSQEDVHDMLEAACEWAFITDSSYRITYCHKSRTSKDTILPHNLVGKPFVVFLPENQRKTVMAFLTSQSLIRGGRQSMVYHDNYTGAFLIENYASFDESGFTGCKILISKFSREEYPTFTAGPRNGSARDREIRTAERQEIITELSLWAAGDRDIHTMLTYTVQKLGDFLDADRCSVFIHDSPSKTYRCKYQWCAPGIDNIQDIMGNIPYNAADDEYLNLTTRPYIAVGDTSGVSGETFKVQRELGIGAFLYLPVTVGEDFWGFIGAETAVPRNWDSDEIRLFQTIGNILSVSIEKRRMREDLYEAFTKLDQIVKGYPGIIWSLDTDRTVTLCEGLALKNIIPPEFEPVGKNIRELFLSTAPEPVREGIENTFSRGPQSYVMNMGNRDFTVGTGVLRSRDGEVTGMVGVALDITEMKAMQRELEAAMAEAQRANSAKSEFLSRMSHEIRTPMNAIIGMADIARATGDMERIRYCLDSIGTASRQLLQLINDILDISKIESGKLEIASTEFDFDSMLQNILSVIRGKIDEKNQTLKIVSGAVFSRRVISDDLRLSQVLLNLLSNAVKFTPEGGTITLTMDLRSLRKDTALLHAEVRDTGIGIRGEDQAKLFTVFEQADGSITRKYGGTGLGLAICRKIMDLMGGTIRVESEPGKGAAFIFEVPIAFGETITASRPEKPARDPGRSAAGPAEWKGKTLLLAEDIEINKEIITGILEYTGVTIDWARNGEEAVRFFAADTEKYDLILMDIQMPVMDGLSAAERIRAIESIEPEIRKTPIVAMTANAFTEDVDKCLAAGMDGHLAKPVDVGDLMEKLKTYL</sequence>
<keyword evidence="5" id="KW-0418">Kinase</keyword>
<evidence type="ECO:0000256" key="1">
    <source>
        <dbReference type="ARBA" id="ARBA00000085"/>
    </source>
</evidence>
<dbReference type="InterPro" id="IPR000700">
    <property type="entry name" value="PAS-assoc_C"/>
</dbReference>